<dbReference type="SUPFAM" id="SSF56112">
    <property type="entry name" value="Protein kinase-like (PK-like)"/>
    <property type="match status" value="1"/>
</dbReference>
<evidence type="ECO:0000256" key="1">
    <source>
        <dbReference type="SAM" id="MobiDB-lite"/>
    </source>
</evidence>
<protein>
    <submittedName>
        <fullName evidence="2">Uncharacterized protein</fullName>
    </submittedName>
</protein>
<comment type="caution">
    <text evidence="2">The sequence shown here is derived from an EMBL/GenBank/DDBJ whole genome shotgun (WGS) entry which is preliminary data.</text>
</comment>
<evidence type="ECO:0000313" key="2">
    <source>
        <dbReference type="EMBL" id="KAF9676319.1"/>
    </source>
</evidence>
<organism evidence="2 3">
    <name type="scientific">Salix dunnii</name>
    <dbReference type="NCBI Taxonomy" id="1413687"/>
    <lineage>
        <taxon>Eukaryota</taxon>
        <taxon>Viridiplantae</taxon>
        <taxon>Streptophyta</taxon>
        <taxon>Embryophyta</taxon>
        <taxon>Tracheophyta</taxon>
        <taxon>Spermatophyta</taxon>
        <taxon>Magnoliopsida</taxon>
        <taxon>eudicotyledons</taxon>
        <taxon>Gunneridae</taxon>
        <taxon>Pentapetalae</taxon>
        <taxon>rosids</taxon>
        <taxon>fabids</taxon>
        <taxon>Malpighiales</taxon>
        <taxon>Salicaceae</taxon>
        <taxon>Saliceae</taxon>
        <taxon>Salix</taxon>
    </lineage>
</organism>
<sequence>MASALAAGTPYWMAPESLIMKIKKRFGWFFDYHDHEKHNKDFNSEKFSKEFKVTVVSCLDQDPSMRPSADQLLEEAKALHDGTSNQITSGTDTDSAGPRMKTSRKFNVRELELDPEFCTESEDDVVVKIVCVGGETSKNPNTNVGFGESSCRGLKLTIQRIEYPMEELKMVLFSSK</sequence>
<dbReference type="InterPro" id="IPR011009">
    <property type="entry name" value="Kinase-like_dom_sf"/>
</dbReference>
<dbReference type="Gene3D" id="1.10.510.10">
    <property type="entry name" value="Transferase(Phosphotransferase) domain 1"/>
    <property type="match status" value="1"/>
</dbReference>
<keyword evidence="3" id="KW-1185">Reference proteome</keyword>
<gene>
    <name evidence="2" type="ORF">SADUNF_Sadunf09G0126400</name>
</gene>
<dbReference type="AlphaFoldDB" id="A0A835JYT4"/>
<dbReference type="Proteomes" id="UP000657918">
    <property type="component" value="Unassembled WGS sequence"/>
</dbReference>
<proteinExistence type="predicted"/>
<name>A0A835JYT4_9ROSI</name>
<feature type="region of interest" description="Disordered" evidence="1">
    <location>
        <begin position="81"/>
        <end position="100"/>
    </location>
</feature>
<evidence type="ECO:0000313" key="3">
    <source>
        <dbReference type="Proteomes" id="UP000657918"/>
    </source>
</evidence>
<dbReference type="EMBL" id="JADGMS010000009">
    <property type="protein sequence ID" value="KAF9676319.1"/>
    <property type="molecule type" value="Genomic_DNA"/>
</dbReference>
<reference evidence="2 3" key="1">
    <citation type="submission" date="2020-10" db="EMBL/GenBank/DDBJ databases">
        <title>Plant Genome Project.</title>
        <authorList>
            <person name="Zhang R.-G."/>
        </authorList>
    </citation>
    <scope>NUCLEOTIDE SEQUENCE [LARGE SCALE GENOMIC DNA]</scope>
    <source>
        <strain evidence="2">FAFU-HL-1</strain>
        <tissue evidence="2">Leaf</tissue>
    </source>
</reference>
<feature type="compositionally biased region" description="Polar residues" evidence="1">
    <location>
        <begin position="82"/>
        <end position="94"/>
    </location>
</feature>
<accession>A0A835JYT4</accession>
<dbReference type="OrthoDB" id="248923at2759"/>